<comment type="similarity">
    <text evidence="1">Belongs to the CGI121/TPRKB family.</text>
</comment>
<dbReference type="InterPro" id="IPR013926">
    <property type="entry name" value="CGI121/TPRKB"/>
</dbReference>
<organism evidence="3 4">
    <name type="scientific">Candidatus Nitrosocaldus cavascurensis</name>
    <dbReference type="NCBI Taxonomy" id="2058097"/>
    <lineage>
        <taxon>Archaea</taxon>
        <taxon>Nitrososphaerota</taxon>
        <taxon>Nitrososphaeria</taxon>
        <taxon>Candidatus Nitrosocaldales</taxon>
        <taxon>Candidatus Nitrosocaldaceae</taxon>
        <taxon>Candidatus Nitrosocaldus</taxon>
    </lineage>
</organism>
<reference evidence="4" key="1">
    <citation type="submission" date="2018-01" db="EMBL/GenBank/DDBJ databases">
        <authorList>
            <person name="Kerou L M."/>
        </authorList>
    </citation>
    <scope>NUCLEOTIDE SEQUENCE [LARGE SCALE GENOMIC DNA]</scope>
    <source>
        <strain evidence="4">SCU2</strain>
    </source>
</reference>
<dbReference type="EMBL" id="LT981265">
    <property type="protein sequence ID" value="SPC34095.1"/>
    <property type="molecule type" value="Genomic_DNA"/>
</dbReference>
<dbReference type="Proteomes" id="UP000236248">
    <property type="component" value="Chromosome NCAV"/>
</dbReference>
<evidence type="ECO:0000256" key="2">
    <source>
        <dbReference type="SAM" id="MobiDB-lite"/>
    </source>
</evidence>
<dbReference type="Gene3D" id="3.30.2380.10">
    <property type="entry name" value="CGI121/TPRKB"/>
    <property type="match status" value="1"/>
</dbReference>
<dbReference type="NCBIfam" id="NF011465">
    <property type="entry name" value="PRK14886.1-1"/>
    <property type="match status" value="1"/>
</dbReference>
<feature type="region of interest" description="Disordered" evidence="2">
    <location>
        <begin position="136"/>
        <end position="160"/>
    </location>
</feature>
<dbReference type="SUPFAM" id="SSF143870">
    <property type="entry name" value="PF0523-like"/>
    <property type="match status" value="1"/>
</dbReference>
<evidence type="ECO:0000313" key="4">
    <source>
        <dbReference type="Proteomes" id="UP000236248"/>
    </source>
</evidence>
<dbReference type="Pfam" id="PF08617">
    <property type="entry name" value="CGI-121"/>
    <property type="match status" value="1"/>
</dbReference>
<protein>
    <submittedName>
        <fullName evidence="3">Uncharacterized protein</fullName>
    </submittedName>
</protein>
<evidence type="ECO:0000313" key="3">
    <source>
        <dbReference type="EMBL" id="SPC34095.1"/>
    </source>
</evidence>
<dbReference type="KEGG" id="ncv:NCAV_0918"/>
<sequence>MYMVVAYSMILRLINDEYVYHVMLIYITVDLSLEEPEEFVRRLRALATEEKENGIIVQVVDADSIAGRDHLLEVLAQSLEAERRSCMLAKRVEVDMILRLACTRQISDAIERVGLKKESGKALLVAVVREEDAYDSRSMKEDDVGGEDDGRRKGEEWKEEKNDDSSSYYYNLLISFKDRLKAVDGVKRVYDDEVEVGLRGEGEEKEKEEKEEKKSTVYEHLASIHGISEQELTSCISSNKLVSILAERANLLHR</sequence>
<accession>A0A2K5AR28</accession>
<name>A0A2K5AR28_9ARCH</name>
<evidence type="ECO:0000256" key="1">
    <source>
        <dbReference type="ARBA" id="ARBA00005546"/>
    </source>
</evidence>
<proteinExistence type="inferred from homology"/>
<dbReference type="InterPro" id="IPR036504">
    <property type="entry name" value="CGI121/TPRKB_sf"/>
</dbReference>
<dbReference type="AlphaFoldDB" id="A0A2K5AR28"/>
<gene>
    <name evidence="3" type="ORF">NCAV_0918</name>
</gene>
<keyword evidence="4" id="KW-1185">Reference proteome</keyword>